<reference evidence="1 2" key="1">
    <citation type="journal article" date="2022" name="DNA Res.">
        <title>Chromosomal-level genome assembly of the orchid tree Bauhinia variegata (Leguminosae; Cercidoideae) supports the allotetraploid origin hypothesis of Bauhinia.</title>
        <authorList>
            <person name="Zhong Y."/>
            <person name="Chen Y."/>
            <person name="Zheng D."/>
            <person name="Pang J."/>
            <person name="Liu Y."/>
            <person name="Luo S."/>
            <person name="Meng S."/>
            <person name="Qian L."/>
            <person name="Wei D."/>
            <person name="Dai S."/>
            <person name="Zhou R."/>
        </authorList>
    </citation>
    <scope>NUCLEOTIDE SEQUENCE [LARGE SCALE GENOMIC DNA]</scope>
    <source>
        <strain evidence="1">BV-YZ2020</strain>
    </source>
</reference>
<evidence type="ECO:0000313" key="1">
    <source>
        <dbReference type="EMBL" id="KAI4354080.1"/>
    </source>
</evidence>
<accession>A0ACB9Q5E0</accession>
<comment type="caution">
    <text evidence="1">The sequence shown here is derived from an EMBL/GenBank/DDBJ whole genome shotgun (WGS) entry which is preliminary data.</text>
</comment>
<name>A0ACB9Q5E0_BAUVA</name>
<organism evidence="1 2">
    <name type="scientific">Bauhinia variegata</name>
    <name type="common">Purple orchid tree</name>
    <name type="synonym">Phanera variegata</name>
    <dbReference type="NCBI Taxonomy" id="167791"/>
    <lineage>
        <taxon>Eukaryota</taxon>
        <taxon>Viridiplantae</taxon>
        <taxon>Streptophyta</taxon>
        <taxon>Embryophyta</taxon>
        <taxon>Tracheophyta</taxon>
        <taxon>Spermatophyta</taxon>
        <taxon>Magnoliopsida</taxon>
        <taxon>eudicotyledons</taxon>
        <taxon>Gunneridae</taxon>
        <taxon>Pentapetalae</taxon>
        <taxon>rosids</taxon>
        <taxon>fabids</taxon>
        <taxon>Fabales</taxon>
        <taxon>Fabaceae</taxon>
        <taxon>Cercidoideae</taxon>
        <taxon>Cercideae</taxon>
        <taxon>Bauhiniinae</taxon>
        <taxon>Bauhinia</taxon>
    </lineage>
</organism>
<protein>
    <submittedName>
        <fullName evidence="1">Uncharacterized protein</fullName>
    </submittedName>
</protein>
<dbReference type="Proteomes" id="UP000828941">
    <property type="component" value="Chromosome 2"/>
</dbReference>
<dbReference type="EMBL" id="CM039427">
    <property type="protein sequence ID" value="KAI4354080.1"/>
    <property type="molecule type" value="Genomic_DNA"/>
</dbReference>
<proteinExistence type="predicted"/>
<keyword evidence="2" id="KW-1185">Reference proteome</keyword>
<evidence type="ECO:0000313" key="2">
    <source>
        <dbReference type="Proteomes" id="UP000828941"/>
    </source>
</evidence>
<sequence length="115" mass="12901">MATLNEEQMGEIACALRDGDCCFLWVVRTTEDCKLPKYFVKNSEKGLIVPWCPQLQVLAHEAVGCFVTHCRWNSTIEALSLGVPIVAIPQWTDQTTKAKYIMDVLKMGLRAPADE</sequence>
<gene>
    <name evidence="1" type="ORF">L6164_002980</name>
</gene>